<dbReference type="PANTHER" id="PTHR22600">
    <property type="entry name" value="BETA-HEXOSAMINIDASE"/>
    <property type="match status" value="1"/>
</dbReference>
<dbReference type="SUPFAM" id="SSF55545">
    <property type="entry name" value="beta-N-acetylhexosaminidase-like domain"/>
    <property type="match status" value="1"/>
</dbReference>
<dbReference type="EMBL" id="AMCI01001416">
    <property type="protein sequence ID" value="EJX05609.1"/>
    <property type="molecule type" value="Genomic_DNA"/>
</dbReference>
<sequence>MSAQTADFDIIPKPKEVILASQQPFLLNAGTRISYPKKDKMLKEHAVLLAQYIKEATGLELDITHKPSEDNVITLSTSLKSENPEAYQIAVNPEGIKIEGASAAGTFYGMQTLRKALPVLSGKITEVNIPSVQVKDEPRFAYRGAHLDVSRHFITPDSVCRYIDMLALHNINRFHWHLTDDQGWRIEIKKYPKLTTVGAYRPETLIGRDGNRYDGTPHKGFYTQKDIKEILEYARLRHITIIPEIDLPGHMQAALAAYPELGCTGGPYEVRKIWGISDDVLCAGNDLTLQFIDDVLDEVVALFPSEYIHVGGDECPKIRWKNCPKCQERIKNEQLQADAKHSAEERLQSYVIRHAEKHLNSLGRQMIGWDETLEGGLAPNATVMSWRGEGGGIEAASQHHKVIMTPNTYLYLDYYQTKDVDNEPLAIGGYLPVETVYSYEPISKRITPEQAQYIIGVQANIWTEYMPTFRQVEYMALPRFAALSEIQWSQPKYKNYGDFCKRLPKFMGLYKQLGYNYAKHIYDITPEFSTETAKRQLQVKMNTIDNATIYYTLDGSRPTANSLRYSEPVQISQPCQIQAVAIRHDETSHLMSETFHFNKATATPIQALQPINSSYFFNGATTLVDGLIGTDTNFKTGRWIGFYRNDMEMVIDLGSATPIKSVGFNTCVEKGAWIFDARGVEIAVSDDGQTFKPVFKKDILPMKENDRNGIYHHEYAITPCNARFVKVKALSEQSIPQWHGGKGHPGFLFVDEIIVK</sequence>
<dbReference type="InterPro" id="IPR029018">
    <property type="entry name" value="Hex-like_dom2"/>
</dbReference>
<dbReference type="EC" id="3.2.1.52" evidence="3"/>
<keyword evidence="4" id="KW-0378">Hydrolase</keyword>
<evidence type="ECO:0000259" key="8">
    <source>
        <dbReference type="Pfam" id="PF02838"/>
    </source>
</evidence>
<accession>J9GFA9</accession>
<evidence type="ECO:0000313" key="9">
    <source>
        <dbReference type="EMBL" id="EJX05609.1"/>
    </source>
</evidence>
<dbReference type="PANTHER" id="PTHR22600:SF57">
    <property type="entry name" value="BETA-N-ACETYLHEXOSAMINIDASE"/>
    <property type="match status" value="1"/>
</dbReference>
<dbReference type="Pfam" id="PF00728">
    <property type="entry name" value="Glyco_hydro_20"/>
    <property type="match status" value="1"/>
</dbReference>
<evidence type="ECO:0000259" key="7">
    <source>
        <dbReference type="Pfam" id="PF00754"/>
    </source>
</evidence>
<comment type="caution">
    <text evidence="9">The sequence shown here is derived from an EMBL/GenBank/DDBJ whole genome shotgun (WGS) entry which is preliminary data.</text>
</comment>
<feature type="domain" description="Beta-hexosaminidase bacterial type N-terminal" evidence="8">
    <location>
        <begin position="9"/>
        <end position="136"/>
    </location>
</feature>
<evidence type="ECO:0000259" key="6">
    <source>
        <dbReference type="Pfam" id="PF00728"/>
    </source>
</evidence>
<dbReference type="InterPro" id="IPR017853">
    <property type="entry name" value="GH"/>
</dbReference>
<dbReference type="InterPro" id="IPR026876">
    <property type="entry name" value="Fn3_assoc_repeat"/>
</dbReference>
<keyword evidence="5" id="KW-0326">Glycosidase</keyword>
<dbReference type="InterPro" id="IPR008979">
    <property type="entry name" value="Galactose-bd-like_sf"/>
</dbReference>
<feature type="domain" description="Glycoside hydrolase family 20 catalytic" evidence="6">
    <location>
        <begin position="140"/>
        <end position="490"/>
    </location>
</feature>
<dbReference type="SUPFAM" id="SSF51445">
    <property type="entry name" value="(Trans)glycosidases"/>
    <property type="match status" value="1"/>
</dbReference>
<dbReference type="GO" id="GO:0016020">
    <property type="term" value="C:membrane"/>
    <property type="evidence" value="ECO:0007669"/>
    <property type="project" value="TreeGrafter"/>
</dbReference>
<evidence type="ECO:0000256" key="1">
    <source>
        <dbReference type="ARBA" id="ARBA00001231"/>
    </source>
</evidence>
<dbReference type="InterPro" id="IPR025705">
    <property type="entry name" value="Beta_hexosaminidase_sua/sub"/>
</dbReference>
<dbReference type="InterPro" id="IPR015883">
    <property type="entry name" value="Glyco_hydro_20_cat"/>
</dbReference>
<feature type="domain" description="F5/8 type C" evidence="7">
    <location>
        <begin position="619"/>
        <end position="733"/>
    </location>
</feature>
<organism evidence="9">
    <name type="scientific">gut metagenome</name>
    <dbReference type="NCBI Taxonomy" id="749906"/>
    <lineage>
        <taxon>unclassified sequences</taxon>
        <taxon>metagenomes</taxon>
        <taxon>organismal metagenomes</taxon>
    </lineage>
</organism>
<dbReference type="SUPFAM" id="SSF49785">
    <property type="entry name" value="Galactose-binding domain-like"/>
    <property type="match status" value="1"/>
</dbReference>
<evidence type="ECO:0000256" key="5">
    <source>
        <dbReference type="ARBA" id="ARBA00023295"/>
    </source>
</evidence>
<dbReference type="Pfam" id="PF00754">
    <property type="entry name" value="F5_F8_type_C"/>
    <property type="match status" value="1"/>
</dbReference>
<dbReference type="GO" id="GO:0004563">
    <property type="term" value="F:beta-N-acetylhexosaminidase activity"/>
    <property type="evidence" value="ECO:0007669"/>
    <property type="project" value="UniProtKB-EC"/>
</dbReference>
<name>J9GFA9_9ZZZZ</name>
<dbReference type="PRINTS" id="PR00738">
    <property type="entry name" value="GLHYDRLASE20"/>
</dbReference>
<dbReference type="GO" id="GO:0030203">
    <property type="term" value="P:glycosaminoglycan metabolic process"/>
    <property type="evidence" value="ECO:0007669"/>
    <property type="project" value="TreeGrafter"/>
</dbReference>
<dbReference type="CDD" id="cd06563">
    <property type="entry name" value="GH20_chitobiase-like"/>
    <property type="match status" value="1"/>
</dbReference>
<dbReference type="Gene3D" id="3.30.379.10">
    <property type="entry name" value="Chitobiase/beta-hexosaminidase domain 2-like"/>
    <property type="match status" value="1"/>
</dbReference>
<evidence type="ECO:0000256" key="3">
    <source>
        <dbReference type="ARBA" id="ARBA00012663"/>
    </source>
</evidence>
<comment type="similarity">
    <text evidence="2">Belongs to the glycosyl hydrolase 20 family.</text>
</comment>
<dbReference type="Pfam" id="PF13287">
    <property type="entry name" value="Fn3_assoc"/>
    <property type="match status" value="1"/>
</dbReference>
<dbReference type="GO" id="GO:0005975">
    <property type="term" value="P:carbohydrate metabolic process"/>
    <property type="evidence" value="ECO:0007669"/>
    <property type="project" value="InterPro"/>
</dbReference>
<dbReference type="InterPro" id="IPR000421">
    <property type="entry name" value="FA58C"/>
</dbReference>
<gene>
    <name evidence="9" type="ORF">EVA_06270</name>
</gene>
<dbReference type="AlphaFoldDB" id="J9GFA9"/>
<dbReference type="Gene3D" id="3.20.20.80">
    <property type="entry name" value="Glycosidases"/>
    <property type="match status" value="1"/>
</dbReference>
<proteinExistence type="inferred from homology"/>
<dbReference type="Pfam" id="PF02838">
    <property type="entry name" value="Glyco_hydro_20b"/>
    <property type="match status" value="1"/>
</dbReference>
<protein>
    <recommendedName>
        <fullName evidence="3">beta-N-acetylhexosaminidase</fullName>
        <ecNumber evidence="3">3.2.1.52</ecNumber>
    </recommendedName>
</protein>
<comment type="catalytic activity">
    <reaction evidence="1">
        <text>Hydrolysis of terminal non-reducing N-acetyl-D-hexosamine residues in N-acetyl-beta-D-hexosaminides.</text>
        <dbReference type="EC" id="3.2.1.52"/>
    </reaction>
</comment>
<evidence type="ECO:0000256" key="4">
    <source>
        <dbReference type="ARBA" id="ARBA00022801"/>
    </source>
</evidence>
<evidence type="ECO:0000256" key="2">
    <source>
        <dbReference type="ARBA" id="ARBA00006285"/>
    </source>
</evidence>
<dbReference type="Gene3D" id="2.60.120.260">
    <property type="entry name" value="Galactose-binding domain-like"/>
    <property type="match status" value="1"/>
</dbReference>
<dbReference type="InterPro" id="IPR015882">
    <property type="entry name" value="HEX_bac_N"/>
</dbReference>
<reference evidence="9" key="1">
    <citation type="journal article" date="2012" name="PLoS ONE">
        <title>Gene sets for utilization of primary and secondary nutrition supplies in the distal gut of endangered iberian lynx.</title>
        <authorList>
            <person name="Alcaide M."/>
            <person name="Messina E."/>
            <person name="Richter M."/>
            <person name="Bargiela R."/>
            <person name="Peplies J."/>
            <person name="Huws S.A."/>
            <person name="Newbold C.J."/>
            <person name="Golyshin P.N."/>
            <person name="Simon M.A."/>
            <person name="Lopez G."/>
            <person name="Yakimov M.M."/>
            <person name="Ferrer M."/>
        </authorList>
    </citation>
    <scope>NUCLEOTIDE SEQUENCE</scope>
</reference>